<accession>A0A2A4G070</accession>
<feature type="transmembrane region" description="Helical" evidence="6">
    <location>
        <begin position="492"/>
        <end position="514"/>
    </location>
</feature>
<protein>
    <submittedName>
        <fullName evidence="9">Competence protein ComEC</fullName>
    </submittedName>
</protein>
<feature type="transmembrane region" description="Helical" evidence="6">
    <location>
        <begin position="20"/>
        <end position="37"/>
    </location>
</feature>
<evidence type="ECO:0000259" key="7">
    <source>
        <dbReference type="Pfam" id="PF03772"/>
    </source>
</evidence>
<evidence type="ECO:0000256" key="4">
    <source>
        <dbReference type="ARBA" id="ARBA00022989"/>
    </source>
</evidence>
<dbReference type="PANTHER" id="PTHR30619">
    <property type="entry name" value="DNA INTERNALIZATION/COMPETENCE PROTEIN COMEC/REC2"/>
    <property type="match status" value="1"/>
</dbReference>
<reference evidence="9 10" key="1">
    <citation type="submission" date="2017-09" db="EMBL/GenBank/DDBJ databases">
        <title>The Catabolism of 3,6-Dichlorosalicylic acid is Initiated by the Cytochrome P450 Monooxygenase DsmABC in Rhizorhabdus dicambivorans Ndbn-20.</title>
        <authorList>
            <person name="Na L."/>
        </authorList>
    </citation>
    <scope>NUCLEOTIDE SEQUENCE [LARGE SCALE GENOMIC DNA]</scope>
    <source>
        <strain evidence="9 10">Ndbn-20m</strain>
    </source>
</reference>
<proteinExistence type="predicted"/>
<dbReference type="NCBIfam" id="TIGR00360">
    <property type="entry name" value="ComEC_N-term"/>
    <property type="match status" value="1"/>
</dbReference>
<dbReference type="InterPro" id="IPR025405">
    <property type="entry name" value="DUF4131"/>
</dbReference>
<dbReference type="EMBL" id="NWUF01000004">
    <property type="protein sequence ID" value="PCE43387.1"/>
    <property type="molecule type" value="Genomic_DNA"/>
</dbReference>
<feature type="transmembrane region" description="Helical" evidence="6">
    <location>
        <begin position="429"/>
        <end position="448"/>
    </location>
</feature>
<dbReference type="Pfam" id="PF03772">
    <property type="entry name" value="Competence"/>
    <property type="match status" value="1"/>
</dbReference>
<evidence type="ECO:0000313" key="9">
    <source>
        <dbReference type="EMBL" id="PCE43387.1"/>
    </source>
</evidence>
<keyword evidence="2" id="KW-1003">Cell membrane</keyword>
<keyword evidence="10" id="KW-1185">Reference proteome</keyword>
<feature type="transmembrane region" description="Helical" evidence="6">
    <location>
        <begin position="402"/>
        <end position="423"/>
    </location>
</feature>
<feature type="transmembrane region" description="Helical" evidence="6">
    <location>
        <begin position="318"/>
        <end position="335"/>
    </location>
</feature>
<feature type="domain" description="ComEC/Rec2-related protein" evidence="7">
    <location>
        <begin position="235"/>
        <end position="517"/>
    </location>
</feature>
<feature type="domain" description="DUF4131" evidence="8">
    <location>
        <begin position="42"/>
        <end position="191"/>
    </location>
</feature>
<keyword evidence="5 6" id="KW-0472">Membrane</keyword>
<evidence type="ECO:0000256" key="2">
    <source>
        <dbReference type="ARBA" id="ARBA00022475"/>
    </source>
</evidence>
<evidence type="ECO:0000256" key="3">
    <source>
        <dbReference type="ARBA" id="ARBA00022692"/>
    </source>
</evidence>
<feature type="transmembrane region" description="Helical" evidence="6">
    <location>
        <begin position="43"/>
        <end position="63"/>
    </location>
</feature>
<feature type="transmembrane region" description="Helical" evidence="6">
    <location>
        <begin position="363"/>
        <end position="381"/>
    </location>
</feature>
<evidence type="ECO:0000256" key="5">
    <source>
        <dbReference type="ARBA" id="ARBA00023136"/>
    </source>
</evidence>
<comment type="caution">
    <text evidence="9">The sequence shown here is derived from an EMBL/GenBank/DDBJ whole genome shotgun (WGS) entry which is preliminary data.</text>
</comment>
<evidence type="ECO:0000256" key="6">
    <source>
        <dbReference type="SAM" id="Phobius"/>
    </source>
</evidence>
<gene>
    <name evidence="9" type="ORF">COO09_05485</name>
</gene>
<feature type="transmembrane region" description="Helical" evidence="6">
    <location>
        <begin position="455"/>
        <end position="480"/>
    </location>
</feature>
<dbReference type="Proteomes" id="UP000218934">
    <property type="component" value="Unassembled WGS sequence"/>
</dbReference>
<evidence type="ECO:0000313" key="10">
    <source>
        <dbReference type="Proteomes" id="UP000218934"/>
    </source>
</evidence>
<dbReference type="InterPro" id="IPR052159">
    <property type="entry name" value="Competence_DNA_uptake"/>
</dbReference>
<feature type="transmembrane region" description="Helical" evidence="6">
    <location>
        <begin position="259"/>
        <end position="282"/>
    </location>
</feature>
<organism evidence="9 10">
    <name type="scientific">Rhizorhabdus dicambivorans</name>
    <dbReference type="NCBI Taxonomy" id="1850238"/>
    <lineage>
        <taxon>Bacteria</taxon>
        <taxon>Pseudomonadati</taxon>
        <taxon>Pseudomonadota</taxon>
        <taxon>Alphaproteobacteria</taxon>
        <taxon>Sphingomonadales</taxon>
        <taxon>Sphingomonadaceae</taxon>
        <taxon>Rhizorhabdus</taxon>
    </lineage>
</organism>
<name>A0A2A4G070_9SPHN</name>
<keyword evidence="3 6" id="KW-0812">Transmembrane</keyword>
<comment type="subcellular location">
    <subcellularLocation>
        <location evidence="1">Cell membrane</location>
        <topology evidence="1">Multi-pass membrane protein</topology>
    </subcellularLocation>
</comment>
<keyword evidence="4 6" id="KW-1133">Transmembrane helix</keyword>
<feature type="transmembrane region" description="Helical" evidence="6">
    <location>
        <begin position="70"/>
        <end position="88"/>
    </location>
</feature>
<dbReference type="AlphaFoldDB" id="A0A2A4G070"/>
<dbReference type="GO" id="GO:0005886">
    <property type="term" value="C:plasma membrane"/>
    <property type="evidence" value="ECO:0007669"/>
    <property type="project" value="UniProtKB-SubCell"/>
</dbReference>
<sequence>MAGAARRIEAVLEAERDQLALWLPVALGAGIALWLALPRPAGWYAAMALLGGVALLGLAVGPGTRLGRSLLAGGLVALAGLLLIWFRADWVASPRIDRPRVAEVAGRIEAVERLPARELVRLTIATDPGLLLPPRLRLNIDEADLAGPVVGGSRIVVRARLLPPAPPAVPGAYDYARAAWFAGIGATGKALDRPRIAAGEAGGFLLWLADARARLSQHIEARVAGASAGGIAASLATGDQGAIAEEDAEALRRAGLAHLLSVSGLHVSAVVGGVLLLTLRLLALSPALALRAPLLLIAAGAGAVAGIAYTLLSGAQVPTIRSCVAALLVLAGIAMGREAITLRLVATGALVVLLLWPEALAGPSFQLSFAAVTALVALLDHPRVAAFAARREERLAARWGRAIAVMLLSGLLIEAALAPIALFHFHKSGLYGAAANIVAIPLTTFVIMPLEALALLLDVAGLGGPAWWLASHALALLLWIAHRVADAPGSVAMLPTMAWGAFALMVAGGLWLALWRTKLRRWGLAPLAVGALWALASPAPDLLVTGDGRHVALALGDGRVALLRERTGDYMRGVLSEAAGVDAEPLPFDALMQARCSADLCLAEINRGGRRWRILATRSPYLVDWRRMTRACAAADIAISERRLPRGCNPRWLKIDRPLLARTGGLSVDLDRGRIDSVAAHVGQHPWSVFR</sequence>
<evidence type="ECO:0000259" key="8">
    <source>
        <dbReference type="Pfam" id="PF13567"/>
    </source>
</evidence>
<evidence type="ECO:0000256" key="1">
    <source>
        <dbReference type="ARBA" id="ARBA00004651"/>
    </source>
</evidence>
<dbReference type="InterPro" id="IPR004477">
    <property type="entry name" value="ComEC_N"/>
</dbReference>
<feature type="transmembrane region" description="Helical" evidence="6">
    <location>
        <begin position="294"/>
        <end position="312"/>
    </location>
</feature>
<dbReference type="OrthoDB" id="9790149at2"/>
<dbReference type="PANTHER" id="PTHR30619:SF1">
    <property type="entry name" value="RECOMBINATION PROTEIN 2"/>
    <property type="match status" value="1"/>
</dbReference>
<dbReference type="Pfam" id="PF13567">
    <property type="entry name" value="DUF4131"/>
    <property type="match status" value="1"/>
</dbReference>
<dbReference type="KEGG" id="rdi:CMV14_00450"/>
<dbReference type="RefSeq" id="WP_096367822.1">
    <property type="nucleotide sequence ID" value="NZ_CP023449.1"/>
</dbReference>